<gene>
    <name evidence="7" type="ORF">CISIN_1g044486mg</name>
</gene>
<evidence type="ECO:0000256" key="5">
    <source>
        <dbReference type="ARBA" id="ARBA00022729"/>
    </source>
</evidence>
<keyword evidence="8" id="KW-1185">Reference proteome</keyword>
<dbReference type="PANTHER" id="PTHR31232">
    <property type="match status" value="1"/>
</dbReference>
<evidence type="ECO:0000256" key="4">
    <source>
        <dbReference type="ARBA" id="ARBA00022525"/>
    </source>
</evidence>
<proteinExistence type="inferred from homology"/>
<evidence type="ECO:0000256" key="3">
    <source>
        <dbReference type="ARBA" id="ARBA00022471"/>
    </source>
</evidence>
<dbReference type="AlphaFoldDB" id="A0A067EL82"/>
<dbReference type="Pfam" id="PF05938">
    <property type="entry name" value="Self-incomp_S1"/>
    <property type="match status" value="1"/>
</dbReference>
<dbReference type="Proteomes" id="UP000027120">
    <property type="component" value="Unassembled WGS sequence"/>
</dbReference>
<dbReference type="GO" id="GO:0060320">
    <property type="term" value="P:rejection of self pollen"/>
    <property type="evidence" value="ECO:0007669"/>
    <property type="project" value="UniProtKB-KW"/>
</dbReference>
<keyword evidence="5" id="KW-0732">Signal</keyword>
<keyword evidence="3 6" id="KW-0713">Self-incompatibility</keyword>
<dbReference type="InterPro" id="IPR010264">
    <property type="entry name" value="Self-incomp_S1"/>
</dbReference>
<dbReference type="PANTHER" id="PTHR31232:SF43">
    <property type="entry name" value="S-PROTEIN HOMOLOG 29-RELATED"/>
    <property type="match status" value="1"/>
</dbReference>
<evidence type="ECO:0000256" key="1">
    <source>
        <dbReference type="ARBA" id="ARBA00004613"/>
    </source>
</evidence>
<protein>
    <recommendedName>
        <fullName evidence="6">S-protein homolog</fullName>
    </recommendedName>
</protein>
<comment type="subcellular location">
    <subcellularLocation>
        <location evidence="1 6">Secreted</location>
    </subcellularLocation>
</comment>
<reference evidence="7 8" key="1">
    <citation type="submission" date="2014-04" db="EMBL/GenBank/DDBJ databases">
        <authorList>
            <consortium name="International Citrus Genome Consortium"/>
            <person name="Gmitter F."/>
            <person name="Chen C."/>
            <person name="Farmerie W."/>
            <person name="Harkins T."/>
            <person name="Desany B."/>
            <person name="Mohiuddin M."/>
            <person name="Kodira C."/>
            <person name="Borodovsky M."/>
            <person name="Lomsadze A."/>
            <person name="Burns P."/>
            <person name="Jenkins J."/>
            <person name="Prochnik S."/>
            <person name="Shu S."/>
            <person name="Chapman J."/>
            <person name="Pitluck S."/>
            <person name="Schmutz J."/>
            <person name="Rokhsar D."/>
        </authorList>
    </citation>
    <scope>NUCLEOTIDE SEQUENCE</scope>
</reference>
<dbReference type="EMBL" id="KK784979">
    <property type="protein sequence ID" value="KDO55833.1"/>
    <property type="molecule type" value="Genomic_DNA"/>
</dbReference>
<comment type="similarity">
    <text evidence="2 6">Belongs to the plant self-incompatibility (S1) protein family.</text>
</comment>
<organism evidence="7 8">
    <name type="scientific">Citrus sinensis</name>
    <name type="common">Sweet orange</name>
    <name type="synonym">Citrus aurantium var. sinensis</name>
    <dbReference type="NCBI Taxonomy" id="2711"/>
    <lineage>
        <taxon>Eukaryota</taxon>
        <taxon>Viridiplantae</taxon>
        <taxon>Streptophyta</taxon>
        <taxon>Embryophyta</taxon>
        <taxon>Tracheophyta</taxon>
        <taxon>Spermatophyta</taxon>
        <taxon>Magnoliopsida</taxon>
        <taxon>eudicotyledons</taxon>
        <taxon>Gunneridae</taxon>
        <taxon>Pentapetalae</taxon>
        <taxon>rosids</taxon>
        <taxon>malvids</taxon>
        <taxon>Sapindales</taxon>
        <taxon>Rutaceae</taxon>
        <taxon>Aurantioideae</taxon>
        <taxon>Citrus</taxon>
    </lineage>
</organism>
<evidence type="ECO:0000256" key="2">
    <source>
        <dbReference type="ARBA" id="ARBA00005581"/>
    </source>
</evidence>
<evidence type="ECO:0000313" key="7">
    <source>
        <dbReference type="EMBL" id="KDO55833.1"/>
    </source>
</evidence>
<dbReference type="GO" id="GO:0005576">
    <property type="term" value="C:extracellular region"/>
    <property type="evidence" value="ECO:0007669"/>
    <property type="project" value="UniProtKB-SubCell"/>
</dbReference>
<evidence type="ECO:0000256" key="6">
    <source>
        <dbReference type="RuleBase" id="RU367044"/>
    </source>
</evidence>
<name>A0A067EL82_CITSI</name>
<evidence type="ECO:0000313" key="8">
    <source>
        <dbReference type="Proteomes" id="UP000027120"/>
    </source>
</evidence>
<sequence length="75" mass="8684">MARMSNAPFVNPRVHVVINHATGNVQITNRLENGMDLTLHCESKDDDLGEHVLHKDESYNFQLLSKRLWWNSILL</sequence>
<keyword evidence="4 6" id="KW-0964">Secreted</keyword>
<accession>A0A067EL82</accession>